<feature type="compositionally biased region" description="Low complexity" evidence="1">
    <location>
        <begin position="148"/>
        <end position="174"/>
    </location>
</feature>
<dbReference type="Proteomes" id="UP001328107">
    <property type="component" value="Unassembled WGS sequence"/>
</dbReference>
<evidence type="ECO:0000313" key="2">
    <source>
        <dbReference type="EMBL" id="GMR37656.1"/>
    </source>
</evidence>
<protein>
    <submittedName>
        <fullName evidence="2">Uncharacterized protein</fullName>
    </submittedName>
</protein>
<proteinExistence type="predicted"/>
<dbReference type="AlphaFoldDB" id="A0AAN5CDL3"/>
<comment type="caution">
    <text evidence="2">The sequence shown here is derived from an EMBL/GenBank/DDBJ whole genome shotgun (WGS) entry which is preliminary data.</text>
</comment>
<dbReference type="EMBL" id="BTRK01000002">
    <property type="protein sequence ID" value="GMR37656.1"/>
    <property type="molecule type" value="Genomic_DNA"/>
</dbReference>
<gene>
    <name evidence="2" type="ORF">PMAYCL1PPCAC_07851</name>
</gene>
<organism evidence="2 3">
    <name type="scientific">Pristionchus mayeri</name>
    <dbReference type="NCBI Taxonomy" id="1317129"/>
    <lineage>
        <taxon>Eukaryota</taxon>
        <taxon>Metazoa</taxon>
        <taxon>Ecdysozoa</taxon>
        <taxon>Nematoda</taxon>
        <taxon>Chromadorea</taxon>
        <taxon>Rhabditida</taxon>
        <taxon>Rhabditina</taxon>
        <taxon>Diplogasteromorpha</taxon>
        <taxon>Diplogasteroidea</taxon>
        <taxon>Neodiplogasteridae</taxon>
        <taxon>Pristionchus</taxon>
    </lineage>
</organism>
<feature type="non-terminal residue" evidence="2">
    <location>
        <position position="1"/>
    </location>
</feature>
<keyword evidence="3" id="KW-1185">Reference proteome</keyword>
<sequence length="215" mass="22820">FTPSHFPPYYRDYEMLHLPFLFALLVRGAEAKVKCFHCSNALNVECTESSTCEGTSCFLAQQNISFYAGCTNEPMMQEAACFTKAPRRICGCSGELCNFGDRMGNFVNVDIPPVAFIHLSTFFDNLPPISGVPVASTEAAPAKSTEQAKASSAAPEVVASSQTSASTTDSSAENSSEEVDSSNSTTPSGETPKPNGSSVVPFLIAAVLLCTALLF</sequence>
<name>A0AAN5CDL3_9BILA</name>
<evidence type="ECO:0000313" key="3">
    <source>
        <dbReference type="Proteomes" id="UP001328107"/>
    </source>
</evidence>
<evidence type="ECO:0000256" key="1">
    <source>
        <dbReference type="SAM" id="MobiDB-lite"/>
    </source>
</evidence>
<feature type="compositionally biased region" description="Polar residues" evidence="1">
    <location>
        <begin position="185"/>
        <end position="196"/>
    </location>
</feature>
<accession>A0AAN5CDL3</accession>
<reference evidence="3" key="1">
    <citation type="submission" date="2022-10" db="EMBL/GenBank/DDBJ databases">
        <title>Genome assembly of Pristionchus species.</title>
        <authorList>
            <person name="Yoshida K."/>
            <person name="Sommer R.J."/>
        </authorList>
    </citation>
    <scope>NUCLEOTIDE SEQUENCE [LARGE SCALE GENOMIC DNA]</scope>
    <source>
        <strain evidence="3">RS5460</strain>
    </source>
</reference>
<feature type="region of interest" description="Disordered" evidence="1">
    <location>
        <begin position="143"/>
        <end position="196"/>
    </location>
</feature>